<dbReference type="Gene3D" id="3.30.70.270">
    <property type="match status" value="1"/>
</dbReference>
<accession>A0A0B4XP04</accession>
<sequence>MSTSIPSGTRLRMFDQALTRQIAFCLRRGLPLHLLAIELTNFPVLANVYGHALTRRMQQRLTQEIDRLKRAEDWQCAWGDGRMVFSLPDTSARGTRHLAQRLAQQLGQHSFRYNGDTLRFTVRLGLHSVAPQRDADLRQDSRKLIMRTLHTACHGAEPVNLSAAMQQALGQPDATYDAPVPATNPDGAPDTRQLRAMMRRLSEQQRLSLVDELLLASTRA</sequence>
<dbReference type="SUPFAM" id="SSF55073">
    <property type="entry name" value="Nucleotide cyclase"/>
    <property type="match status" value="1"/>
</dbReference>
<gene>
    <name evidence="3" type="ORF">S7S_10340</name>
</gene>
<dbReference type="RefSeq" id="WP_008735190.1">
    <property type="nucleotide sequence ID" value="NZ_CP004387.1"/>
</dbReference>
<keyword evidence="4" id="KW-1185">Reference proteome</keyword>
<name>A0A0B4XP04_9GAMM</name>
<protein>
    <submittedName>
        <fullName evidence="3">Diguanylate cyclase domain-containing protein</fullName>
    </submittedName>
</protein>
<feature type="region of interest" description="Disordered" evidence="1">
    <location>
        <begin position="168"/>
        <end position="189"/>
    </location>
</feature>
<dbReference type="HOGENOM" id="CLU_1253745_0_0_6"/>
<dbReference type="AlphaFoldDB" id="A0A0B4XP04"/>
<organism evidence="3 4">
    <name type="scientific">Isoalcanivorax pacificus W11-5</name>
    <dbReference type="NCBI Taxonomy" id="391936"/>
    <lineage>
        <taxon>Bacteria</taxon>
        <taxon>Pseudomonadati</taxon>
        <taxon>Pseudomonadota</taxon>
        <taxon>Gammaproteobacteria</taxon>
        <taxon>Oceanospirillales</taxon>
        <taxon>Alcanivoracaceae</taxon>
        <taxon>Isoalcanivorax</taxon>
    </lineage>
</organism>
<dbReference type="STRING" id="391936.S7S_10340"/>
<dbReference type="NCBIfam" id="TIGR00254">
    <property type="entry name" value="GGDEF"/>
    <property type="match status" value="1"/>
</dbReference>
<dbReference type="InterPro" id="IPR043128">
    <property type="entry name" value="Rev_trsase/Diguanyl_cyclase"/>
</dbReference>
<evidence type="ECO:0000259" key="2">
    <source>
        <dbReference type="Pfam" id="PF00990"/>
    </source>
</evidence>
<feature type="domain" description="GGDEF" evidence="2">
    <location>
        <begin position="12"/>
        <end position="137"/>
    </location>
</feature>
<dbReference type="Pfam" id="PF00990">
    <property type="entry name" value="GGDEF"/>
    <property type="match status" value="1"/>
</dbReference>
<dbReference type="OrthoDB" id="6075463at2"/>
<dbReference type="EMBL" id="CP004387">
    <property type="protein sequence ID" value="AJD48480.1"/>
    <property type="molecule type" value="Genomic_DNA"/>
</dbReference>
<evidence type="ECO:0000256" key="1">
    <source>
        <dbReference type="SAM" id="MobiDB-lite"/>
    </source>
</evidence>
<evidence type="ECO:0000313" key="4">
    <source>
        <dbReference type="Proteomes" id="UP000006764"/>
    </source>
</evidence>
<evidence type="ECO:0000313" key="3">
    <source>
        <dbReference type="EMBL" id="AJD48480.1"/>
    </source>
</evidence>
<reference evidence="3 4" key="1">
    <citation type="journal article" date="2012" name="J. Bacteriol.">
        <title>Genome sequence of an alkane-degrading bacterium, Alcanivorax pacificus type strain W11-5, isolated from deep sea sediment.</title>
        <authorList>
            <person name="Lai Q."/>
            <person name="Shao Z."/>
        </authorList>
    </citation>
    <scope>NUCLEOTIDE SEQUENCE [LARGE SCALE GENOMIC DNA]</scope>
    <source>
        <strain evidence="3 4">W11-5</strain>
    </source>
</reference>
<dbReference type="InterPro" id="IPR000160">
    <property type="entry name" value="GGDEF_dom"/>
</dbReference>
<dbReference type="KEGG" id="apac:S7S_10340"/>
<dbReference type="Proteomes" id="UP000006764">
    <property type="component" value="Chromosome"/>
</dbReference>
<dbReference type="InterPro" id="IPR029787">
    <property type="entry name" value="Nucleotide_cyclase"/>
</dbReference>
<proteinExistence type="predicted"/>